<dbReference type="GO" id="GO:0016787">
    <property type="term" value="F:hydrolase activity"/>
    <property type="evidence" value="ECO:0007669"/>
    <property type="project" value="UniProtKB-KW"/>
</dbReference>
<feature type="chain" id="PRO_5025704348" description="Carboxylic ester hydrolase" evidence="3">
    <location>
        <begin position="20"/>
        <end position="548"/>
    </location>
</feature>
<feature type="domain" description="Carboxylesterase type B" evidence="4">
    <location>
        <begin position="22"/>
        <end position="495"/>
    </location>
</feature>
<dbReference type="EC" id="3.1.1.-" evidence="3"/>
<dbReference type="InterPro" id="IPR050309">
    <property type="entry name" value="Type-B_Carboxylest/Lipase"/>
</dbReference>
<dbReference type="Proteomes" id="UP000799757">
    <property type="component" value="Unassembled WGS sequence"/>
</dbReference>
<dbReference type="Gene3D" id="3.40.50.1820">
    <property type="entry name" value="alpha/beta hydrolase"/>
    <property type="match status" value="1"/>
</dbReference>
<dbReference type="InterPro" id="IPR019819">
    <property type="entry name" value="Carboxylesterase_B_CS"/>
</dbReference>
<dbReference type="SUPFAM" id="SSF53474">
    <property type="entry name" value="alpha/beta-Hydrolases"/>
    <property type="match status" value="1"/>
</dbReference>
<keyword evidence="6" id="KW-1185">Reference proteome</keyword>
<gene>
    <name evidence="5" type="ORF">K505DRAFT_291632</name>
</gene>
<comment type="similarity">
    <text evidence="1 3">Belongs to the type-B carboxylesterase/lipase family.</text>
</comment>
<dbReference type="PROSITE" id="PS00122">
    <property type="entry name" value="CARBOXYLESTERASE_B_1"/>
    <property type="match status" value="1"/>
</dbReference>
<evidence type="ECO:0000313" key="5">
    <source>
        <dbReference type="EMBL" id="KAF2800931.1"/>
    </source>
</evidence>
<dbReference type="PROSITE" id="PS00941">
    <property type="entry name" value="CARBOXYLESTERASE_B_2"/>
    <property type="match status" value="1"/>
</dbReference>
<accession>A0A6A6XWK5</accession>
<feature type="signal peptide" evidence="3">
    <location>
        <begin position="1"/>
        <end position="19"/>
    </location>
</feature>
<dbReference type="InterPro" id="IPR019826">
    <property type="entry name" value="Carboxylesterase_B_AS"/>
</dbReference>
<dbReference type="Pfam" id="PF00135">
    <property type="entry name" value="COesterase"/>
    <property type="match status" value="1"/>
</dbReference>
<reference evidence="5" key="1">
    <citation type="journal article" date="2020" name="Stud. Mycol.">
        <title>101 Dothideomycetes genomes: a test case for predicting lifestyles and emergence of pathogens.</title>
        <authorList>
            <person name="Haridas S."/>
            <person name="Albert R."/>
            <person name="Binder M."/>
            <person name="Bloem J."/>
            <person name="Labutti K."/>
            <person name="Salamov A."/>
            <person name="Andreopoulos B."/>
            <person name="Baker S."/>
            <person name="Barry K."/>
            <person name="Bills G."/>
            <person name="Bluhm B."/>
            <person name="Cannon C."/>
            <person name="Castanera R."/>
            <person name="Culley D."/>
            <person name="Daum C."/>
            <person name="Ezra D."/>
            <person name="Gonzalez J."/>
            <person name="Henrissat B."/>
            <person name="Kuo A."/>
            <person name="Liang C."/>
            <person name="Lipzen A."/>
            <person name="Lutzoni F."/>
            <person name="Magnuson J."/>
            <person name="Mondo S."/>
            <person name="Nolan M."/>
            <person name="Ohm R."/>
            <person name="Pangilinan J."/>
            <person name="Park H.-J."/>
            <person name="Ramirez L."/>
            <person name="Alfaro M."/>
            <person name="Sun H."/>
            <person name="Tritt A."/>
            <person name="Yoshinaga Y."/>
            <person name="Zwiers L.-H."/>
            <person name="Turgeon B."/>
            <person name="Goodwin S."/>
            <person name="Spatafora J."/>
            <person name="Crous P."/>
            <person name="Grigoriev I."/>
        </authorList>
    </citation>
    <scope>NUCLEOTIDE SEQUENCE</scope>
    <source>
        <strain evidence="5">CBS 109.77</strain>
    </source>
</reference>
<dbReference type="PANTHER" id="PTHR11559">
    <property type="entry name" value="CARBOXYLESTERASE"/>
    <property type="match status" value="1"/>
</dbReference>
<evidence type="ECO:0000259" key="4">
    <source>
        <dbReference type="Pfam" id="PF00135"/>
    </source>
</evidence>
<evidence type="ECO:0000256" key="2">
    <source>
        <dbReference type="ARBA" id="ARBA00022801"/>
    </source>
</evidence>
<proteinExistence type="inferred from homology"/>
<dbReference type="AlphaFoldDB" id="A0A6A6XWK5"/>
<dbReference type="InterPro" id="IPR002018">
    <property type="entry name" value="CarbesteraseB"/>
</dbReference>
<dbReference type="EMBL" id="MU001740">
    <property type="protein sequence ID" value="KAF2800931.1"/>
    <property type="molecule type" value="Genomic_DNA"/>
</dbReference>
<keyword evidence="3" id="KW-0732">Signal</keyword>
<name>A0A6A6XWK5_9PLEO</name>
<evidence type="ECO:0000256" key="3">
    <source>
        <dbReference type="RuleBase" id="RU361235"/>
    </source>
</evidence>
<keyword evidence="2 3" id="KW-0378">Hydrolase</keyword>
<dbReference type="InterPro" id="IPR029058">
    <property type="entry name" value="AB_hydrolase_fold"/>
</dbReference>
<evidence type="ECO:0000313" key="6">
    <source>
        <dbReference type="Proteomes" id="UP000799757"/>
    </source>
</evidence>
<protein>
    <recommendedName>
        <fullName evidence="3">Carboxylic ester hydrolase</fullName>
        <ecNumber evidence="3">3.1.1.-</ecNumber>
    </recommendedName>
</protein>
<dbReference type="OrthoDB" id="408631at2759"/>
<evidence type="ECO:0000256" key="1">
    <source>
        <dbReference type="ARBA" id="ARBA00005964"/>
    </source>
</evidence>
<organism evidence="5 6">
    <name type="scientific">Melanomma pulvis-pyrius CBS 109.77</name>
    <dbReference type="NCBI Taxonomy" id="1314802"/>
    <lineage>
        <taxon>Eukaryota</taxon>
        <taxon>Fungi</taxon>
        <taxon>Dikarya</taxon>
        <taxon>Ascomycota</taxon>
        <taxon>Pezizomycotina</taxon>
        <taxon>Dothideomycetes</taxon>
        <taxon>Pleosporomycetidae</taxon>
        <taxon>Pleosporales</taxon>
        <taxon>Melanommataceae</taxon>
        <taxon>Melanomma</taxon>
    </lineage>
</organism>
<sequence>MKLPVIPVLLLAHSQFALSVAPVVDLVYSQYRGRVVGDGTTQWLGMRYAAPPLGDLRFTPPKEPLETEGVLDASNFGPICIAQSPLDWTNKPSSRFTVSEDCLYVNVFAPSDATPKSKLPVMYFIQGGGFQSNSNANFNGSDLARKGNMVVVSINYRVGPYGFLWGKEVNEGVGKGNAGIRDMVMGLEWVRDRIATFGGNPSHVVLNGDSAGATAIVLLITSPTMESANLFKGAIIESTAQANLRTLEQAQEGYDCLVAATGCSNSTSTLSCLRSRNATALQSPTCSFNPHIEAPLIPTTPFHAFAAGTYLKIPTIFGTCADEGTASAPQTIATISDFNAAFSNHVPSLSASSLTVLDNMYITNKTEPVFPNAGALWRNAANAYGDITFHCTTKIYQDVLAKDGVNTWSYRYAVRDPENEASGRGAYHTVELPAVWGPNNTDGSPPKSYKPGGSNAGIVDVVSGYWIGFVNRLDPNARVGVRPEGQARRERVVWETWGQGRWLRFVGNATAMEDLDPGERGRCRVLDPVVRVLEQVPPKGTVTELKGW</sequence>